<comment type="similarity">
    <text evidence="1">Belongs to the RuBisCO large chain family.</text>
</comment>
<feature type="domain" description="Ribulose bisphosphate carboxylase large subunit C-terminal" evidence="2">
    <location>
        <begin position="151"/>
        <end position="429"/>
    </location>
</feature>
<sequence length="440" mass="47567">MLDSDCAGFFADANTLDRDAYIHLDYYLECLGDPRVAAAHFCAEQSTAQWKRVGFSEDLRERFAAKVIDLTILNTELAAFSYGLNPNNAGVSACHVTIAHPHGNFGSRIPNLLSAVCGEGTFFAPNIPIVKLLDIRFPDAYLKAFEGPQFGIDGLRDLLQVYNRPIFFGVIKPNIGLPPEAFSHLGYESWLGGLDIAKDDEMLADTPWCPLNQRSALLGAARIQAEQETGQRKIYLANITDEVDRLIELHDIAVANGANALLINAIPVGLSAVRMLRKHATVPLIAHFPTIAPFSRLAHFGIHTQVFTKLQRIAGFDAIIMPGFGARMHTTDVEVCANVEACLAPMGGIKNSLPVPGGSDWAGTLHTIYEKVGTVDFGFVPGRGVFGHPMGPRAGAASIRQAWDAIVADVPLSEYAAQHVELNAAIEFFGNAAPVNGDHS</sequence>
<dbReference type="EMBL" id="PPGH01000034">
    <property type="protein sequence ID" value="PQJ96637.1"/>
    <property type="molecule type" value="Genomic_DNA"/>
</dbReference>
<comment type="caution">
    <text evidence="4">The sequence shown here is derived from an EMBL/GenBank/DDBJ whole genome shotgun (WGS) entry which is preliminary data.</text>
</comment>
<dbReference type="OrthoDB" id="9770811at2"/>
<dbReference type="RefSeq" id="WP_105073396.1">
    <property type="nucleotide sequence ID" value="NZ_PPGH01000034.1"/>
</dbReference>
<dbReference type="InterPro" id="IPR033966">
    <property type="entry name" value="RuBisCO"/>
</dbReference>
<dbReference type="Pfam" id="PF02788">
    <property type="entry name" value="RuBisCO_large_N"/>
    <property type="match status" value="1"/>
</dbReference>
<dbReference type="AlphaFoldDB" id="A0A2S7XSC0"/>
<organism evidence="4 5">
    <name type="scientific">Chromatium okenii</name>
    <dbReference type="NCBI Taxonomy" id="61644"/>
    <lineage>
        <taxon>Bacteria</taxon>
        <taxon>Pseudomonadati</taxon>
        <taxon>Pseudomonadota</taxon>
        <taxon>Gammaproteobacteria</taxon>
        <taxon>Chromatiales</taxon>
        <taxon>Chromatiaceae</taxon>
        <taxon>Chromatium</taxon>
    </lineage>
</organism>
<dbReference type="InterPro" id="IPR000685">
    <property type="entry name" value="RuBisCO_lsu_C"/>
</dbReference>
<evidence type="ECO:0000259" key="3">
    <source>
        <dbReference type="Pfam" id="PF02788"/>
    </source>
</evidence>
<dbReference type="InterPro" id="IPR017443">
    <property type="entry name" value="RuBisCO_lsu_fd_N"/>
</dbReference>
<dbReference type="Gene3D" id="3.30.70.150">
    <property type="entry name" value="RuBisCO large subunit, N-terminal domain"/>
    <property type="match status" value="1"/>
</dbReference>
<accession>A0A2S7XSC0</accession>
<dbReference type="SUPFAM" id="SSF54966">
    <property type="entry name" value="RuBisCO, large subunit, small (N-terminal) domain"/>
    <property type="match status" value="1"/>
</dbReference>
<evidence type="ECO:0000313" key="5">
    <source>
        <dbReference type="Proteomes" id="UP000239936"/>
    </source>
</evidence>
<feature type="domain" description="Ribulose bisphosphate carboxylase large subunit ferrodoxin-like N-terminal" evidence="3">
    <location>
        <begin position="35"/>
        <end position="141"/>
    </location>
</feature>
<protein>
    <submittedName>
        <fullName evidence="4">Ribulose 1,5-bisphosphate carboxylase</fullName>
    </submittedName>
</protein>
<gene>
    <name evidence="4" type="ORF">CXB77_07540</name>
</gene>
<dbReference type="GO" id="GO:0016984">
    <property type="term" value="F:ribulose-bisphosphate carboxylase activity"/>
    <property type="evidence" value="ECO:0007669"/>
    <property type="project" value="InterPro"/>
</dbReference>
<dbReference type="SFLD" id="SFLDS00014">
    <property type="entry name" value="RuBisCO"/>
    <property type="match status" value="1"/>
</dbReference>
<dbReference type="InterPro" id="IPR036422">
    <property type="entry name" value="RuBisCO_lsu_N_sf"/>
</dbReference>
<dbReference type="SUPFAM" id="SSF51649">
    <property type="entry name" value="RuBisCo, C-terminal domain"/>
    <property type="match status" value="1"/>
</dbReference>
<name>A0A2S7XSC0_9GAMM</name>
<dbReference type="Proteomes" id="UP000239936">
    <property type="component" value="Unassembled WGS sequence"/>
</dbReference>
<keyword evidence="5" id="KW-1185">Reference proteome</keyword>
<dbReference type="InterPro" id="IPR036376">
    <property type="entry name" value="RuBisCO_lsu_C_sf"/>
</dbReference>
<dbReference type="SFLD" id="SFLDG00301">
    <property type="entry name" value="RuBisCO-like_proteins"/>
    <property type="match status" value="1"/>
</dbReference>
<dbReference type="PANTHER" id="PTHR42704:SF17">
    <property type="entry name" value="RIBULOSE BISPHOSPHATE CARBOXYLASE LARGE CHAIN"/>
    <property type="match status" value="1"/>
</dbReference>
<dbReference type="PANTHER" id="PTHR42704">
    <property type="entry name" value="RIBULOSE BISPHOSPHATE CARBOXYLASE"/>
    <property type="match status" value="1"/>
</dbReference>
<evidence type="ECO:0000313" key="4">
    <source>
        <dbReference type="EMBL" id="PQJ96637.1"/>
    </source>
</evidence>
<evidence type="ECO:0000259" key="2">
    <source>
        <dbReference type="Pfam" id="PF00016"/>
    </source>
</evidence>
<evidence type="ECO:0000256" key="1">
    <source>
        <dbReference type="RuleBase" id="RU003834"/>
    </source>
</evidence>
<proteinExistence type="inferred from homology"/>
<dbReference type="GO" id="GO:0000287">
    <property type="term" value="F:magnesium ion binding"/>
    <property type="evidence" value="ECO:0007669"/>
    <property type="project" value="InterPro"/>
</dbReference>
<dbReference type="GO" id="GO:0015977">
    <property type="term" value="P:carbon fixation"/>
    <property type="evidence" value="ECO:0007669"/>
    <property type="project" value="InterPro"/>
</dbReference>
<dbReference type="Pfam" id="PF00016">
    <property type="entry name" value="RuBisCO_large"/>
    <property type="match status" value="1"/>
</dbReference>
<reference evidence="4 5" key="1">
    <citation type="submission" date="2018-01" db="EMBL/GenBank/DDBJ databases">
        <title>The complete genome sequence of Chromatium okenii LaCa, a purple sulfur bacterium with a turbulent life.</title>
        <authorList>
            <person name="Luedin S.M."/>
            <person name="Liechti N."/>
            <person name="Storelli N."/>
            <person name="Danza F."/>
            <person name="Wittwer M."/>
            <person name="Pothier J.F."/>
            <person name="Tonolla M.A."/>
        </authorList>
    </citation>
    <scope>NUCLEOTIDE SEQUENCE [LARGE SCALE GENOMIC DNA]</scope>
    <source>
        <strain evidence="4 5">LaCa</strain>
    </source>
</reference>
<dbReference type="Gene3D" id="3.20.20.110">
    <property type="entry name" value="Ribulose bisphosphate carboxylase, large subunit, C-terminal domain"/>
    <property type="match status" value="1"/>
</dbReference>